<protein>
    <submittedName>
        <fullName evidence="1">Uncharacterized protein</fullName>
    </submittedName>
</protein>
<dbReference type="EMBL" id="HACA01019458">
    <property type="protein sequence ID" value="CDW36819.1"/>
    <property type="molecule type" value="Transcribed_RNA"/>
</dbReference>
<name>A0A0K2UEZ0_LEPSM</name>
<accession>A0A0K2UEZ0</accession>
<organism evidence="1">
    <name type="scientific">Lepeophtheirus salmonis</name>
    <name type="common">Salmon louse</name>
    <name type="synonym">Caligus salmonis</name>
    <dbReference type="NCBI Taxonomy" id="72036"/>
    <lineage>
        <taxon>Eukaryota</taxon>
        <taxon>Metazoa</taxon>
        <taxon>Ecdysozoa</taxon>
        <taxon>Arthropoda</taxon>
        <taxon>Crustacea</taxon>
        <taxon>Multicrustacea</taxon>
        <taxon>Hexanauplia</taxon>
        <taxon>Copepoda</taxon>
        <taxon>Siphonostomatoida</taxon>
        <taxon>Caligidae</taxon>
        <taxon>Lepeophtheirus</taxon>
    </lineage>
</organism>
<evidence type="ECO:0000313" key="1">
    <source>
        <dbReference type="EMBL" id="CDW36819.1"/>
    </source>
</evidence>
<feature type="non-terminal residue" evidence="1">
    <location>
        <position position="1"/>
    </location>
</feature>
<dbReference type="AlphaFoldDB" id="A0A0K2UEZ0"/>
<proteinExistence type="predicted"/>
<reference evidence="1" key="1">
    <citation type="submission" date="2014-05" db="EMBL/GenBank/DDBJ databases">
        <authorList>
            <person name="Chronopoulou M."/>
        </authorList>
    </citation>
    <scope>NUCLEOTIDE SEQUENCE</scope>
    <source>
        <tissue evidence="1">Whole organism</tissue>
    </source>
</reference>
<sequence length="42" mass="4324">IPQVANGALSPVKLTSKAIDGHLAFLPSIVSLIVSTNSFCTL</sequence>